<evidence type="ECO:0008006" key="3">
    <source>
        <dbReference type="Google" id="ProtNLM"/>
    </source>
</evidence>
<gene>
    <name evidence="1" type="ORF">CPAG_01126</name>
</gene>
<dbReference type="InterPro" id="IPR050896">
    <property type="entry name" value="Mito_lipid_metab_GTPase"/>
</dbReference>
<dbReference type="AlphaFoldDB" id="A0A0J6F757"/>
<evidence type="ECO:0000313" key="2">
    <source>
        <dbReference type="Proteomes" id="UP000054567"/>
    </source>
</evidence>
<dbReference type="Gene3D" id="3.40.50.300">
    <property type="entry name" value="P-loop containing nucleotide triphosphate hydrolases"/>
    <property type="match status" value="1"/>
</dbReference>
<dbReference type="OrthoDB" id="1696305at2759"/>
<dbReference type="InterPro" id="IPR027417">
    <property type="entry name" value="P-loop_NTPase"/>
</dbReference>
<reference evidence="2" key="2">
    <citation type="journal article" date="2009" name="Genome Res.">
        <title>Comparative genomic analyses of the human fungal pathogens Coccidioides and their relatives.</title>
        <authorList>
            <person name="Sharpton T.J."/>
            <person name="Stajich J.E."/>
            <person name="Rounsley S.D."/>
            <person name="Gardner M.J."/>
            <person name="Wortman J.R."/>
            <person name="Jordar V.S."/>
            <person name="Maiti R."/>
            <person name="Kodira C.D."/>
            <person name="Neafsey D.E."/>
            <person name="Zeng Q."/>
            <person name="Hung C.-Y."/>
            <person name="McMahan C."/>
            <person name="Muszewska A."/>
            <person name="Grynberg M."/>
            <person name="Mandel M.A."/>
            <person name="Kellner E.M."/>
            <person name="Barker B.M."/>
            <person name="Galgiani J.N."/>
            <person name="Orbach M.J."/>
            <person name="Kirkland T.N."/>
            <person name="Cole G.T."/>
            <person name="Henn M.R."/>
            <person name="Birren B.W."/>
            <person name="Taylor J.W."/>
        </authorList>
    </citation>
    <scope>NUCLEOTIDE SEQUENCE [LARGE SCALE GENOMIC DNA]</scope>
    <source>
        <strain evidence="2">RMSCC 3488</strain>
    </source>
</reference>
<dbReference type="PANTHER" id="PTHR46434:SF1">
    <property type="entry name" value="GENETIC INTERACTOR OF PROHIBITINS 3, MITOCHONDRIAL"/>
    <property type="match status" value="1"/>
</dbReference>
<sequence length="672" mass="74715">MAFGAPPEPYRICRQRPPGSGAWANSLATLACAIGIKRSPESDKIATTINAKGAVMIASNSRVLVWRHLRCLPRGFPFSNCGRCRPSRLLPLTSTIHLKPKAARGFHTQPFLCTSANDTLTSAKHDPSLLPIACPGCGALTQWVDKEQAGYYTRTRNAVRSYIQEASRDRDATGTENELSAESTDISAKVISADTASGEELKLASGKEELELAPPILPLCDRCHSLVNHREAYPIPYPPLSYIRDIMEESPWHINHVYHILDAADFPLSLVPDIYRDLSLQTQRSLNRRAKTVTFRHGKRQTDVHFIITRADLLGGMKEHVDSLMTYMTQVLRDALGPSSGKVRLGNVHMVSAQRGWWTKEVKKKIWEEGGGVWMVGKANVGKSNLIQAIFPKSPDAARKLRVEENSSHLTPEFGPLDIEESGLLPPVQNQYDFPVLPIVSSLPGTTASPIRLPFGQKKGELIDLPGLFRGGIDEYVQDGFKFDVIMTKRPKPERLTVKSRQSLLLEDLVRITPVNFQSVILASPFVPLTPHVTSTEKATEVLLGQRKPPHPPIAKKGTNKCIASAGVFELKYDVTERYGKSVKQSKYQDGDNLTALYKIMSVDILIEGCGWVELITQIRTKDFVEGEFPKVEVFSPNGKCVGSRRPISAYTFLHEKRKQDAKKAGRRRRFG</sequence>
<evidence type="ECO:0000313" key="1">
    <source>
        <dbReference type="EMBL" id="KMM64774.1"/>
    </source>
</evidence>
<proteinExistence type="predicted"/>
<organism evidence="1 2">
    <name type="scientific">Coccidioides posadasii RMSCC 3488</name>
    <dbReference type="NCBI Taxonomy" id="454284"/>
    <lineage>
        <taxon>Eukaryota</taxon>
        <taxon>Fungi</taxon>
        <taxon>Dikarya</taxon>
        <taxon>Ascomycota</taxon>
        <taxon>Pezizomycotina</taxon>
        <taxon>Eurotiomycetes</taxon>
        <taxon>Eurotiomycetidae</taxon>
        <taxon>Onygenales</taxon>
        <taxon>Onygenaceae</taxon>
        <taxon>Coccidioides</taxon>
    </lineage>
</organism>
<dbReference type="Proteomes" id="UP000054567">
    <property type="component" value="Unassembled WGS sequence"/>
</dbReference>
<dbReference type="GO" id="GO:0005739">
    <property type="term" value="C:mitochondrion"/>
    <property type="evidence" value="ECO:0007669"/>
    <property type="project" value="TreeGrafter"/>
</dbReference>
<protein>
    <recommendedName>
        <fullName evidence="3">G domain-containing protein</fullName>
    </recommendedName>
</protein>
<dbReference type="SUPFAM" id="SSF52540">
    <property type="entry name" value="P-loop containing nucleoside triphosphate hydrolases"/>
    <property type="match status" value="1"/>
</dbReference>
<dbReference type="EMBL" id="DS268109">
    <property type="protein sequence ID" value="KMM64774.1"/>
    <property type="molecule type" value="Genomic_DNA"/>
</dbReference>
<reference evidence="2" key="3">
    <citation type="journal article" date="2010" name="Genome Res.">
        <title>Population genomic sequencing of Coccidioides fungi reveals recent hybridization and transposon control.</title>
        <authorList>
            <person name="Neafsey D.E."/>
            <person name="Barker B.M."/>
            <person name="Sharpton T.J."/>
            <person name="Stajich J.E."/>
            <person name="Park D.J."/>
            <person name="Whiston E."/>
            <person name="Hung C.-Y."/>
            <person name="McMahan C."/>
            <person name="White J."/>
            <person name="Sykes S."/>
            <person name="Heiman D."/>
            <person name="Young S."/>
            <person name="Zeng Q."/>
            <person name="Abouelleil A."/>
            <person name="Aftuck L."/>
            <person name="Bessette D."/>
            <person name="Brown A."/>
            <person name="FitzGerald M."/>
            <person name="Lui A."/>
            <person name="Macdonald J.P."/>
            <person name="Priest M."/>
            <person name="Orbach M.J."/>
            <person name="Galgiani J.N."/>
            <person name="Kirkland T.N."/>
            <person name="Cole G.T."/>
            <person name="Birren B.W."/>
            <person name="Henn M.R."/>
            <person name="Taylor J.W."/>
            <person name="Rounsley S.D."/>
        </authorList>
    </citation>
    <scope>NUCLEOTIDE SEQUENCE [LARGE SCALE GENOMIC DNA]</scope>
    <source>
        <strain evidence="2">RMSCC 3488</strain>
    </source>
</reference>
<name>A0A0J6F757_COCPO</name>
<accession>A0A0J6F757</accession>
<dbReference type="VEuPathDB" id="FungiDB:CPAG_01126"/>
<reference evidence="1 2" key="1">
    <citation type="submission" date="2007-06" db="EMBL/GenBank/DDBJ databases">
        <title>The Genome Sequence of Coccidioides posadasii RMSCC_3488.</title>
        <authorList>
            <consortium name="Coccidioides Genome Resources Consortium"/>
            <consortium name="The Broad Institute Genome Sequencing Platform"/>
            <person name="Henn M.R."/>
            <person name="Sykes S."/>
            <person name="Young S."/>
            <person name="Jaffe D."/>
            <person name="Berlin A."/>
            <person name="Alvarez P."/>
            <person name="Butler J."/>
            <person name="Gnerre S."/>
            <person name="Grabherr M."/>
            <person name="Mauceli E."/>
            <person name="Brockman W."/>
            <person name="Kodira C."/>
            <person name="Alvarado L."/>
            <person name="Zeng Q."/>
            <person name="Crawford M."/>
            <person name="Antoine C."/>
            <person name="Devon K."/>
            <person name="Galgiani J."/>
            <person name="Orsborn K."/>
            <person name="Lewis M.L."/>
            <person name="Nusbaum C."/>
            <person name="Galagan J."/>
            <person name="Birren B."/>
        </authorList>
    </citation>
    <scope>NUCLEOTIDE SEQUENCE [LARGE SCALE GENOMIC DNA]</scope>
    <source>
        <strain evidence="1 2">RMSCC 3488</strain>
    </source>
</reference>
<dbReference type="PANTHER" id="PTHR46434">
    <property type="entry name" value="GENETIC INTERACTOR OF PROHIBITINS 3, MITOCHONDRIAL"/>
    <property type="match status" value="1"/>
</dbReference>